<dbReference type="Gene3D" id="3.30.70.60">
    <property type="match status" value="1"/>
</dbReference>
<dbReference type="EMBL" id="WJPP01000002">
    <property type="protein sequence ID" value="MRH78070.1"/>
    <property type="molecule type" value="Genomic_DNA"/>
</dbReference>
<organism evidence="2 3">
    <name type="scientific">Spiribacter salilacus</name>
    <dbReference type="NCBI Taxonomy" id="2664894"/>
    <lineage>
        <taxon>Bacteria</taxon>
        <taxon>Pseudomonadati</taxon>
        <taxon>Pseudomonadota</taxon>
        <taxon>Gammaproteobacteria</taxon>
        <taxon>Chromatiales</taxon>
        <taxon>Ectothiorhodospiraceae</taxon>
        <taxon>Spiribacter</taxon>
    </lineage>
</organism>
<evidence type="ECO:0000313" key="3">
    <source>
        <dbReference type="Proteomes" id="UP000433788"/>
    </source>
</evidence>
<comment type="caution">
    <text evidence="2">The sequence shown here is derived from an EMBL/GenBank/DDBJ whole genome shotgun (WGS) entry which is preliminary data.</text>
</comment>
<dbReference type="Pfam" id="PF04350">
    <property type="entry name" value="PilO"/>
    <property type="match status" value="1"/>
</dbReference>
<proteinExistence type="predicted"/>
<evidence type="ECO:0000256" key="1">
    <source>
        <dbReference type="SAM" id="Coils"/>
    </source>
</evidence>
<keyword evidence="1" id="KW-0175">Coiled coil</keyword>
<dbReference type="Proteomes" id="UP000433788">
    <property type="component" value="Unassembled WGS sequence"/>
</dbReference>
<dbReference type="GO" id="GO:0043107">
    <property type="term" value="P:type IV pilus-dependent motility"/>
    <property type="evidence" value="ECO:0007669"/>
    <property type="project" value="InterPro"/>
</dbReference>
<accession>A0A6N7QQV3</accession>
<evidence type="ECO:0000313" key="2">
    <source>
        <dbReference type="EMBL" id="MRH78070.1"/>
    </source>
</evidence>
<dbReference type="InterPro" id="IPR014717">
    <property type="entry name" value="Transl_elong_EF1B/ribsomal_bS6"/>
</dbReference>
<gene>
    <name evidence="2" type="primary">pilO</name>
    <name evidence="2" type="ORF">GH984_05060</name>
</gene>
<dbReference type="PANTHER" id="PTHR39555">
    <property type="entry name" value="FIMBRIAL ASSEMBLY PROTEIN PILO-LIKE PROTEIN-RELATED"/>
    <property type="match status" value="1"/>
</dbReference>
<dbReference type="AlphaFoldDB" id="A0A6N7QQV3"/>
<sequence>MRLPIKRRLITFCFLSIALLAGLLLSWPFFGGPAANQLSVAQSAELSLRKALQKQQAQAANLNRYEAQLRQMQTRYVQLLEQLPEQLMLDSLLAELDTQAQTHGLSVIQLTPRPATEHGFYTAVPIEIALSGQWEGIYTFIHQMALLSRMVTLDTIEITPLSARLTLITYWQGNTEATP</sequence>
<protein>
    <submittedName>
        <fullName evidence="2">Type 4a pilus biogenesis protein PilO</fullName>
    </submittedName>
</protein>
<name>A0A6N7QQV3_9GAMM</name>
<keyword evidence="3" id="KW-1185">Reference proteome</keyword>
<reference evidence="2 3" key="1">
    <citation type="submission" date="2019-11" db="EMBL/GenBank/DDBJ databases">
        <authorList>
            <person name="Zhang X.Y."/>
        </authorList>
    </citation>
    <scope>NUCLEOTIDE SEQUENCE [LARGE SCALE GENOMIC DNA]</scope>
    <source>
        <strain evidence="2 3">C176</strain>
    </source>
</reference>
<dbReference type="InterPro" id="IPR007445">
    <property type="entry name" value="PilO"/>
</dbReference>
<dbReference type="PANTHER" id="PTHR39555:SF1">
    <property type="entry name" value="TYPE IV PILUS INNER MEMBRANE COMPONENT PILO"/>
    <property type="match status" value="1"/>
</dbReference>
<dbReference type="GO" id="GO:0043683">
    <property type="term" value="P:type IV pilus assembly"/>
    <property type="evidence" value="ECO:0007669"/>
    <property type="project" value="InterPro"/>
</dbReference>
<feature type="coiled-coil region" evidence="1">
    <location>
        <begin position="48"/>
        <end position="82"/>
    </location>
</feature>
<dbReference type="RefSeq" id="WP_153719107.1">
    <property type="nucleotide sequence ID" value="NZ_WJPP01000002.1"/>
</dbReference>
<dbReference type="Gene3D" id="1.10.287.540">
    <property type="entry name" value="Helix hairpin bin"/>
    <property type="match status" value="1"/>
</dbReference>